<dbReference type="SUPFAM" id="SSF55781">
    <property type="entry name" value="GAF domain-like"/>
    <property type="match status" value="1"/>
</dbReference>
<feature type="domain" description="GAF" evidence="2">
    <location>
        <begin position="185"/>
        <end position="266"/>
    </location>
</feature>
<dbReference type="RefSeq" id="WP_101823102.1">
    <property type="nucleotide sequence ID" value="NZ_PKJC01000042.1"/>
</dbReference>
<reference evidence="3 4" key="1">
    <citation type="submission" date="2017-12" db="EMBL/GenBank/DDBJ databases">
        <title>Phylogenetic diversity of female urinary microbiome.</title>
        <authorList>
            <person name="Thomas-White K."/>
            <person name="Wolfe A.J."/>
        </authorList>
    </citation>
    <scope>NUCLEOTIDE SEQUENCE [LARGE SCALE GENOMIC DNA]</scope>
    <source>
        <strain evidence="3 4">UMB0777</strain>
    </source>
</reference>
<evidence type="ECO:0000313" key="4">
    <source>
        <dbReference type="Proteomes" id="UP000234662"/>
    </source>
</evidence>
<keyword evidence="1" id="KW-0472">Membrane</keyword>
<name>A0A2I1R150_9ACTN</name>
<feature type="transmembrane region" description="Helical" evidence="1">
    <location>
        <begin position="44"/>
        <end position="64"/>
    </location>
</feature>
<dbReference type="Pfam" id="PF01590">
    <property type="entry name" value="GAF"/>
    <property type="match status" value="1"/>
</dbReference>
<evidence type="ECO:0000256" key="1">
    <source>
        <dbReference type="SAM" id="Phobius"/>
    </source>
</evidence>
<keyword evidence="1" id="KW-0812">Transmembrane</keyword>
<organism evidence="3 4">
    <name type="scientific">Gordonia terrae</name>
    <dbReference type="NCBI Taxonomy" id="2055"/>
    <lineage>
        <taxon>Bacteria</taxon>
        <taxon>Bacillati</taxon>
        <taxon>Actinomycetota</taxon>
        <taxon>Actinomycetes</taxon>
        <taxon>Mycobacteriales</taxon>
        <taxon>Gordoniaceae</taxon>
        <taxon>Gordonia</taxon>
    </lineage>
</organism>
<keyword evidence="1" id="KW-1133">Transmembrane helix</keyword>
<protein>
    <recommendedName>
        <fullName evidence="2">GAF domain-containing protein</fullName>
    </recommendedName>
</protein>
<dbReference type="InterPro" id="IPR029016">
    <property type="entry name" value="GAF-like_dom_sf"/>
</dbReference>
<dbReference type="Gene3D" id="3.30.450.40">
    <property type="match status" value="1"/>
</dbReference>
<dbReference type="AlphaFoldDB" id="A0A2I1R150"/>
<gene>
    <name evidence="3" type="ORF">CYJ73_25020</name>
</gene>
<dbReference type="EMBL" id="PKJC01000042">
    <property type="protein sequence ID" value="PKZ62839.1"/>
    <property type="molecule type" value="Genomic_DNA"/>
</dbReference>
<feature type="transmembrane region" description="Helical" evidence="1">
    <location>
        <begin position="12"/>
        <end position="38"/>
    </location>
</feature>
<evidence type="ECO:0000313" key="3">
    <source>
        <dbReference type="EMBL" id="PKZ62839.1"/>
    </source>
</evidence>
<dbReference type="InterPro" id="IPR003018">
    <property type="entry name" value="GAF"/>
</dbReference>
<evidence type="ECO:0000259" key="2">
    <source>
        <dbReference type="Pfam" id="PF01590"/>
    </source>
</evidence>
<comment type="caution">
    <text evidence="3">The sequence shown here is derived from an EMBL/GenBank/DDBJ whole genome shotgun (WGS) entry which is preliminary data.</text>
</comment>
<sequence length="286" mass="31069">MADKTTKQVKDHAVIYTAAVGVLGALTALTAFCISVTSGTAQNWARLGALVLGLLTAYVGFLKFRNERAFKQQQEQEKTSLSAALKAEARRTMLLVNGAMLGTAVQLRELAVADQPTKDQLIGALRSSIVCKVCDLVQSDAPRAGYFRVDDLTAATRVMRAGAYVHSRNREDSFTTEFIEGQAHPDQAVWNLIDSGDVFESNDTQQRVPDTWNTNANRQYRSFVSVAVRADGLAFGMLTANTMEIDGFTDSDIGTMQVLAHLLATAEATALSTSKINKIRSELASR</sequence>
<dbReference type="Proteomes" id="UP000234662">
    <property type="component" value="Unassembled WGS sequence"/>
</dbReference>
<proteinExistence type="predicted"/>
<accession>A0A2I1R150</accession>